<dbReference type="Proteomes" id="UP000504827">
    <property type="component" value="Segment"/>
</dbReference>
<proteinExistence type="predicted"/>
<dbReference type="EMBL" id="AP013542">
    <property type="protein sequence ID" value="BAQ94180.1"/>
    <property type="molecule type" value="Genomic_DNA"/>
</dbReference>
<organism evidence="1 2">
    <name type="scientific">uncultured phage_MedDCM-OCT-S35-C6</name>
    <dbReference type="NCBI Taxonomy" id="2741075"/>
    <lineage>
        <taxon>Viruses</taxon>
        <taxon>Duplodnaviria</taxon>
        <taxon>Heunggongvirae</taxon>
        <taxon>Uroviricota</taxon>
        <taxon>Caudoviricetes</taxon>
        <taxon>Autographivirales</taxon>
        <taxon>Pelagivirus</taxon>
        <taxon>Pelagivirus S35C6</taxon>
    </lineage>
</organism>
<dbReference type="RefSeq" id="YP_010761273.1">
    <property type="nucleotide sequence ID" value="NC_047702.1"/>
</dbReference>
<keyword evidence="2" id="KW-1185">Reference proteome</keyword>
<name>A0A6S4PAJ4_9CAUD</name>
<evidence type="ECO:0000313" key="2">
    <source>
        <dbReference type="Proteomes" id="UP000504827"/>
    </source>
</evidence>
<sequence length="106" mass="12212">MAINLNNYEYVYYFEDDGILRGSTESDECKTYKKDEVKKAIRENGFKFYTIGDGGSDEDMPKSYGYYYSLGSSGKSTIDFEPLDFKMADVGDAWLFYKEGGEYKQL</sequence>
<accession>A0A6S4PAJ4</accession>
<evidence type="ECO:0000313" key="1">
    <source>
        <dbReference type="EMBL" id="BAQ94180.1"/>
    </source>
</evidence>
<dbReference type="KEGG" id="vg:55412503"/>
<reference evidence="1 2" key="1">
    <citation type="journal article" date="2013" name="PLoS Genet.">
        <title>Expanding the Marine Virosphere Using Metagenomics.</title>
        <authorList>
            <person name="Mizuno C.M."/>
            <person name="Rodriguez-Valera F."/>
            <person name="Kimes N.E."/>
            <person name="Ghai R."/>
        </authorList>
    </citation>
    <scope>NUCLEOTIDE SEQUENCE [LARGE SCALE GENOMIC DNA]</scope>
    <source>
        <strain evidence="1">UvMED-CGR-U-MedDCM-OCT-S35-C6</strain>
    </source>
</reference>
<dbReference type="GeneID" id="55412503"/>
<protein>
    <submittedName>
        <fullName evidence="1">Uncharacterized protein</fullName>
    </submittedName>
</protein>